<dbReference type="SUPFAM" id="SSF49899">
    <property type="entry name" value="Concanavalin A-like lectins/glucanases"/>
    <property type="match status" value="1"/>
</dbReference>
<evidence type="ECO:0000313" key="1">
    <source>
        <dbReference type="EMBL" id="MCS2791178.1"/>
    </source>
</evidence>
<dbReference type="Pfam" id="PF13385">
    <property type="entry name" value="Laminin_G_3"/>
    <property type="match status" value="1"/>
</dbReference>
<gene>
    <name evidence="1" type="ORF">NXW97_04000</name>
</gene>
<organism evidence="1 2">
    <name type="scientific">Bacteroides faecis</name>
    <dbReference type="NCBI Taxonomy" id="674529"/>
    <lineage>
        <taxon>Bacteria</taxon>
        <taxon>Pseudomonadati</taxon>
        <taxon>Bacteroidota</taxon>
        <taxon>Bacteroidia</taxon>
        <taxon>Bacteroidales</taxon>
        <taxon>Bacteroidaceae</taxon>
        <taxon>Bacteroides</taxon>
    </lineage>
</organism>
<evidence type="ECO:0000313" key="2">
    <source>
        <dbReference type="Proteomes" id="UP001204548"/>
    </source>
</evidence>
<sequence>MHYYDRLFNFAMLFPHVAMVYDQTKCHFYANGKKVQDVDATGVPADMTSITFFNANTKNEHMMGQVRLWNKALTQAEIQSNMGGPVAVSSNLTGYWKMDEGEGDVVHDSSGNGNDATVVTGKIIEWRPEQCFTKTKSNN</sequence>
<dbReference type="Proteomes" id="UP001204548">
    <property type="component" value="Unassembled WGS sequence"/>
</dbReference>
<protein>
    <submittedName>
        <fullName evidence="1">LamG domain-containing protein</fullName>
    </submittedName>
</protein>
<dbReference type="GO" id="GO:0004553">
    <property type="term" value="F:hydrolase activity, hydrolyzing O-glycosyl compounds"/>
    <property type="evidence" value="ECO:0007669"/>
    <property type="project" value="UniProtKB-ARBA"/>
</dbReference>
<accession>A0AAW5NS96</accession>
<dbReference type="Gene3D" id="2.60.120.200">
    <property type="match status" value="1"/>
</dbReference>
<dbReference type="GO" id="GO:0005975">
    <property type="term" value="P:carbohydrate metabolic process"/>
    <property type="evidence" value="ECO:0007669"/>
    <property type="project" value="UniProtKB-ARBA"/>
</dbReference>
<proteinExistence type="predicted"/>
<dbReference type="RefSeq" id="WP_029425125.1">
    <property type="nucleotide sequence ID" value="NZ_CAJTBQ010000001.1"/>
</dbReference>
<comment type="caution">
    <text evidence="1">The sequence shown here is derived from an EMBL/GenBank/DDBJ whole genome shotgun (WGS) entry which is preliminary data.</text>
</comment>
<dbReference type="AlphaFoldDB" id="A0AAW5NS96"/>
<dbReference type="EMBL" id="JANUTS010000001">
    <property type="protein sequence ID" value="MCS2791178.1"/>
    <property type="molecule type" value="Genomic_DNA"/>
</dbReference>
<dbReference type="InterPro" id="IPR013320">
    <property type="entry name" value="ConA-like_dom_sf"/>
</dbReference>
<name>A0AAW5NS96_9BACE</name>
<reference evidence="1" key="1">
    <citation type="submission" date="2022-08" db="EMBL/GenBank/DDBJ databases">
        <title>Genome Sequencing of Bacteroides fragilis Group Isolates with Nanopore Technology.</title>
        <authorList>
            <person name="Tisza M.J."/>
            <person name="Smith D."/>
            <person name="Dekker J.P."/>
        </authorList>
    </citation>
    <scope>NUCLEOTIDE SEQUENCE</scope>
    <source>
        <strain evidence="1">BFG-351</strain>
    </source>
</reference>